<dbReference type="Proteomes" id="UP000316304">
    <property type="component" value="Unassembled WGS sequence"/>
</dbReference>
<evidence type="ECO:0000313" key="3">
    <source>
        <dbReference type="Proteomes" id="UP000316304"/>
    </source>
</evidence>
<comment type="caution">
    <text evidence="2">The sequence shown here is derived from an EMBL/GenBank/DDBJ whole genome shotgun (WGS) entry which is preliminary data.</text>
</comment>
<feature type="compositionally biased region" description="Basic and acidic residues" evidence="1">
    <location>
        <begin position="35"/>
        <end position="49"/>
    </location>
</feature>
<organism evidence="2 3">
    <name type="scientific">Novipirellula galeiformis</name>
    <dbReference type="NCBI Taxonomy" id="2528004"/>
    <lineage>
        <taxon>Bacteria</taxon>
        <taxon>Pseudomonadati</taxon>
        <taxon>Planctomycetota</taxon>
        <taxon>Planctomycetia</taxon>
        <taxon>Pirellulales</taxon>
        <taxon>Pirellulaceae</taxon>
        <taxon>Novipirellula</taxon>
    </lineage>
</organism>
<gene>
    <name evidence="2" type="ORF">Pla52o_32790</name>
</gene>
<feature type="region of interest" description="Disordered" evidence="1">
    <location>
        <begin position="29"/>
        <end position="60"/>
    </location>
</feature>
<evidence type="ECO:0000256" key="1">
    <source>
        <dbReference type="SAM" id="MobiDB-lite"/>
    </source>
</evidence>
<protein>
    <submittedName>
        <fullName evidence="2">Uncharacterized protein</fullName>
    </submittedName>
</protein>
<feature type="region of interest" description="Disordered" evidence="1">
    <location>
        <begin position="83"/>
        <end position="102"/>
    </location>
</feature>
<evidence type="ECO:0000313" key="2">
    <source>
        <dbReference type="EMBL" id="TWU22223.1"/>
    </source>
</evidence>
<proteinExistence type="predicted"/>
<accession>A0A5C6CBS8</accession>
<keyword evidence="3" id="KW-1185">Reference proteome</keyword>
<sequence length="102" mass="11105">MCSSTVRTGAISLQAKRGAPGLLRAANRGGAVGRQGKEVDAQRDSRDAFLRYSPPDPRSRKRWRRMHFGCSPRGLHVPSLELLTSERESTTGPGSPPPLIKP</sequence>
<dbReference type="EMBL" id="SJPT01000005">
    <property type="protein sequence ID" value="TWU22223.1"/>
    <property type="molecule type" value="Genomic_DNA"/>
</dbReference>
<dbReference type="AlphaFoldDB" id="A0A5C6CBS8"/>
<name>A0A5C6CBS8_9BACT</name>
<reference evidence="2 3" key="1">
    <citation type="submission" date="2019-02" db="EMBL/GenBank/DDBJ databases">
        <title>Deep-cultivation of Planctomycetes and their phenomic and genomic characterization uncovers novel biology.</title>
        <authorList>
            <person name="Wiegand S."/>
            <person name="Jogler M."/>
            <person name="Boedeker C."/>
            <person name="Pinto D."/>
            <person name="Vollmers J."/>
            <person name="Rivas-Marin E."/>
            <person name="Kohn T."/>
            <person name="Peeters S.H."/>
            <person name="Heuer A."/>
            <person name="Rast P."/>
            <person name="Oberbeckmann S."/>
            <person name="Bunk B."/>
            <person name="Jeske O."/>
            <person name="Meyerdierks A."/>
            <person name="Storesund J.E."/>
            <person name="Kallscheuer N."/>
            <person name="Luecker S."/>
            <person name="Lage O.M."/>
            <person name="Pohl T."/>
            <person name="Merkel B.J."/>
            <person name="Hornburger P."/>
            <person name="Mueller R.-W."/>
            <person name="Bruemmer F."/>
            <person name="Labrenz M."/>
            <person name="Spormann A.M."/>
            <person name="Op Den Camp H."/>
            <person name="Overmann J."/>
            <person name="Amann R."/>
            <person name="Jetten M.S.M."/>
            <person name="Mascher T."/>
            <person name="Medema M.H."/>
            <person name="Devos D.P."/>
            <person name="Kaster A.-K."/>
            <person name="Ovreas L."/>
            <person name="Rohde M."/>
            <person name="Galperin M.Y."/>
            <person name="Jogler C."/>
        </authorList>
    </citation>
    <scope>NUCLEOTIDE SEQUENCE [LARGE SCALE GENOMIC DNA]</scope>
    <source>
        <strain evidence="2 3">Pla52o</strain>
    </source>
</reference>